<feature type="transmembrane region" description="Helical" evidence="7">
    <location>
        <begin position="245"/>
        <end position="267"/>
    </location>
</feature>
<dbReference type="Proteomes" id="UP001208935">
    <property type="component" value="Unassembled WGS sequence"/>
</dbReference>
<keyword evidence="2" id="KW-0813">Transport</keyword>
<evidence type="ECO:0000256" key="4">
    <source>
        <dbReference type="ARBA" id="ARBA00022692"/>
    </source>
</evidence>
<reference evidence="9" key="1">
    <citation type="submission" date="2023-07" db="EMBL/GenBank/DDBJ databases">
        <title>Verminephrobacter genomes.</title>
        <authorList>
            <person name="Lund M.B."/>
        </authorList>
    </citation>
    <scope>NUCLEOTIDE SEQUENCE [LARGE SCALE GENOMIC DNA]</scope>
    <source>
        <strain evidence="9">AtM5-05</strain>
    </source>
</reference>
<feature type="transmembrane region" description="Helical" evidence="7">
    <location>
        <begin position="217"/>
        <end position="239"/>
    </location>
</feature>
<evidence type="ECO:0000256" key="7">
    <source>
        <dbReference type="SAM" id="Phobius"/>
    </source>
</evidence>
<evidence type="ECO:0000256" key="1">
    <source>
        <dbReference type="ARBA" id="ARBA00004141"/>
    </source>
</evidence>
<keyword evidence="9" id="KW-1185">Reference proteome</keyword>
<keyword evidence="3" id="KW-1003">Cell membrane</keyword>
<feature type="transmembrane region" description="Helical" evidence="7">
    <location>
        <begin position="279"/>
        <end position="297"/>
    </location>
</feature>
<keyword evidence="5 7" id="KW-1133">Transmembrane helix</keyword>
<keyword evidence="4 7" id="KW-0812">Transmembrane</keyword>
<comment type="subcellular location">
    <subcellularLocation>
        <location evidence="1">Membrane</location>
        <topology evidence="1">Multi-pass membrane protein</topology>
    </subcellularLocation>
</comment>
<protein>
    <submittedName>
        <fullName evidence="8">AEC family transporter</fullName>
    </submittedName>
</protein>
<dbReference type="RefSeq" id="WP_322784302.1">
    <property type="nucleotide sequence ID" value="NZ_RCAO01000057.1"/>
</dbReference>
<feature type="transmembrane region" description="Helical" evidence="7">
    <location>
        <begin position="91"/>
        <end position="115"/>
    </location>
</feature>
<evidence type="ECO:0000313" key="9">
    <source>
        <dbReference type="Proteomes" id="UP001208935"/>
    </source>
</evidence>
<dbReference type="PANTHER" id="PTHR36838:SF1">
    <property type="entry name" value="SLR1864 PROTEIN"/>
    <property type="match status" value="1"/>
</dbReference>
<accession>A0ABT3KQ18</accession>
<dbReference type="InterPro" id="IPR004776">
    <property type="entry name" value="Mem_transp_PIN-like"/>
</dbReference>
<comment type="caution">
    <text evidence="8">The sequence shown here is derived from an EMBL/GenBank/DDBJ whole genome shotgun (WGS) entry which is preliminary data.</text>
</comment>
<evidence type="ECO:0000256" key="6">
    <source>
        <dbReference type="ARBA" id="ARBA00023136"/>
    </source>
</evidence>
<organism evidence="8 9">
    <name type="scientific">Verminephrobacter aporrectodeae subsp. tuberculatae</name>
    <dbReference type="NCBI Taxonomy" id="1110392"/>
    <lineage>
        <taxon>Bacteria</taxon>
        <taxon>Pseudomonadati</taxon>
        <taxon>Pseudomonadota</taxon>
        <taxon>Betaproteobacteria</taxon>
        <taxon>Burkholderiales</taxon>
        <taxon>Comamonadaceae</taxon>
        <taxon>Verminephrobacter</taxon>
    </lineage>
</organism>
<feature type="transmembrane region" description="Helical" evidence="7">
    <location>
        <begin position="57"/>
        <end position="79"/>
    </location>
</feature>
<evidence type="ECO:0000256" key="5">
    <source>
        <dbReference type="ARBA" id="ARBA00022989"/>
    </source>
</evidence>
<sequence>MTSMLFIGACLLLGMLLAHRRAVPENFTASLNALAIQVALPALVLRSLHALPLDGRVLLPFCMPWAVFIISAIAVRCAAALWPMDGPSRACLTLLCGTGNTSIIGIPLVATYLGADAIGLAVVADQSNFIVMCTLGMWSVAAGSGKRGSLRAMAQRMLHYPPQQAMLLALILRPWSFPDWLDQGLAALGALLTPIAVISVGAGLLQQRTDAPRSGLFVQGMVIKLLLVPACIFGLYGLLGSCGSPAFPVSVLQSAMPPMIVAGLIAVDQNLNPALAMRLLALGIPISFISTFGWSLLLGSAGGAGP</sequence>
<dbReference type="PANTHER" id="PTHR36838">
    <property type="entry name" value="AUXIN EFFLUX CARRIER FAMILY PROTEIN"/>
    <property type="match status" value="1"/>
</dbReference>
<evidence type="ECO:0000256" key="2">
    <source>
        <dbReference type="ARBA" id="ARBA00022448"/>
    </source>
</evidence>
<evidence type="ECO:0000313" key="8">
    <source>
        <dbReference type="EMBL" id="MCW5320411.1"/>
    </source>
</evidence>
<dbReference type="Pfam" id="PF03547">
    <property type="entry name" value="Mem_trans"/>
    <property type="match status" value="2"/>
</dbReference>
<dbReference type="EMBL" id="QZCW01000001">
    <property type="protein sequence ID" value="MCW5320411.1"/>
    <property type="molecule type" value="Genomic_DNA"/>
</dbReference>
<proteinExistence type="predicted"/>
<gene>
    <name evidence="8" type="ORF">D5039_04200</name>
</gene>
<evidence type="ECO:0000256" key="3">
    <source>
        <dbReference type="ARBA" id="ARBA00022475"/>
    </source>
</evidence>
<feature type="transmembrane region" description="Helical" evidence="7">
    <location>
        <begin position="183"/>
        <end position="205"/>
    </location>
</feature>
<keyword evidence="6 7" id="KW-0472">Membrane</keyword>
<name>A0ABT3KQ18_9BURK</name>